<evidence type="ECO:0000313" key="8">
    <source>
        <dbReference type="EMBL" id="QQA01990.1"/>
    </source>
</evidence>
<dbReference type="Proteomes" id="UP000595224">
    <property type="component" value="Chromosome"/>
</dbReference>
<feature type="transmembrane region" description="Helical" evidence="7">
    <location>
        <begin position="145"/>
        <end position="178"/>
    </location>
</feature>
<dbReference type="RefSeq" id="WP_177527488.1">
    <property type="nucleotide sequence ID" value="NZ_CBCSHE010000004.1"/>
</dbReference>
<comment type="subcellular location">
    <subcellularLocation>
        <location evidence="1">Cell membrane</location>
        <topology evidence="1">Multi-pass membrane protein</topology>
    </subcellularLocation>
</comment>
<comment type="similarity">
    <text evidence="2">Belongs to the chromate ion transporter (CHR) (TC 2.A.51) family.</text>
</comment>
<feature type="transmembrane region" description="Helical" evidence="7">
    <location>
        <begin position="82"/>
        <end position="102"/>
    </location>
</feature>
<feature type="transmembrane region" description="Helical" evidence="7">
    <location>
        <begin position="114"/>
        <end position="133"/>
    </location>
</feature>
<organism evidence="8 9">
    <name type="scientific">Treponema peruense</name>
    <dbReference type="NCBI Taxonomy" id="2787628"/>
    <lineage>
        <taxon>Bacteria</taxon>
        <taxon>Pseudomonadati</taxon>
        <taxon>Spirochaetota</taxon>
        <taxon>Spirochaetia</taxon>
        <taxon>Spirochaetales</taxon>
        <taxon>Treponemataceae</taxon>
        <taxon>Treponema</taxon>
    </lineage>
</organism>
<dbReference type="KEGG" id="tper:IWA51_05190"/>
<name>A0A7T3V6H9_9SPIR</name>
<dbReference type="PANTHER" id="PTHR43663">
    <property type="entry name" value="CHROMATE TRANSPORT PROTEIN-RELATED"/>
    <property type="match status" value="1"/>
</dbReference>
<dbReference type="Pfam" id="PF02417">
    <property type="entry name" value="Chromate_transp"/>
    <property type="match status" value="1"/>
</dbReference>
<gene>
    <name evidence="8" type="ORF">IWA51_05190</name>
</gene>
<reference evidence="8 9" key="1">
    <citation type="submission" date="2020-11" db="EMBL/GenBank/DDBJ databases">
        <title>Treponema Peruensis nv. sp., first commensal Treponema isolated from human feces.</title>
        <authorList>
            <person name="Belkhou C."/>
            <person name="Raes J."/>
        </authorList>
    </citation>
    <scope>NUCLEOTIDE SEQUENCE [LARGE SCALE GENOMIC DNA]</scope>
    <source>
        <strain evidence="8 9">RCC2812</strain>
    </source>
</reference>
<evidence type="ECO:0000256" key="2">
    <source>
        <dbReference type="ARBA" id="ARBA00005262"/>
    </source>
</evidence>
<dbReference type="AlphaFoldDB" id="A0A7T3V6H9"/>
<keyword evidence="5 7" id="KW-1133">Transmembrane helix</keyword>
<dbReference type="InterPro" id="IPR003370">
    <property type="entry name" value="Chromate_transpt"/>
</dbReference>
<protein>
    <submittedName>
        <fullName evidence="8">Chromate transporter</fullName>
    </submittedName>
</protein>
<evidence type="ECO:0000256" key="3">
    <source>
        <dbReference type="ARBA" id="ARBA00022475"/>
    </source>
</evidence>
<keyword evidence="3" id="KW-1003">Cell membrane</keyword>
<evidence type="ECO:0000256" key="6">
    <source>
        <dbReference type="ARBA" id="ARBA00023136"/>
    </source>
</evidence>
<sequence length="184" mass="20043">MIMLREILSLFVVFFKIGSVTFGGGLAMLPILERELIQKKKWITNEELIDYYAISQSTPGVIAVNVSTFVGHNRAGIPGAVAATLGVVTPSVIIITFIAEFISNFDAIVWVQKALAGINVAVAALLTYSVVTLCKKTLKRRIDVLFYALSFCAVYFFKVSGIFIVLASVVIGIVSYLLRTGKKS</sequence>
<evidence type="ECO:0000256" key="5">
    <source>
        <dbReference type="ARBA" id="ARBA00022989"/>
    </source>
</evidence>
<keyword evidence="6 7" id="KW-0472">Membrane</keyword>
<keyword evidence="9" id="KW-1185">Reference proteome</keyword>
<dbReference type="EMBL" id="CP064936">
    <property type="protein sequence ID" value="QQA01990.1"/>
    <property type="molecule type" value="Genomic_DNA"/>
</dbReference>
<dbReference type="InterPro" id="IPR052518">
    <property type="entry name" value="CHR_Transporter"/>
</dbReference>
<proteinExistence type="inferred from homology"/>
<evidence type="ECO:0000256" key="4">
    <source>
        <dbReference type="ARBA" id="ARBA00022692"/>
    </source>
</evidence>
<feature type="transmembrane region" description="Helical" evidence="7">
    <location>
        <begin position="7"/>
        <end position="31"/>
    </location>
</feature>
<dbReference type="GO" id="GO:0005886">
    <property type="term" value="C:plasma membrane"/>
    <property type="evidence" value="ECO:0007669"/>
    <property type="project" value="UniProtKB-SubCell"/>
</dbReference>
<evidence type="ECO:0000313" key="9">
    <source>
        <dbReference type="Proteomes" id="UP000595224"/>
    </source>
</evidence>
<dbReference type="GO" id="GO:0015109">
    <property type="term" value="F:chromate transmembrane transporter activity"/>
    <property type="evidence" value="ECO:0007669"/>
    <property type="project" value="InterPro"/>
</dbReference>
<evidence type="ECO:0000256" key="7">
    <source>
        <dbReference type="SAM" id="Phobius"/>
    </source>
</evidence>
<accession>A0A7T3V6H9</accession>
<evidence type="ECO:0000256" key="1">
    <source>
        <dbReference type="ARBA" id="ARBA00004651"/>
    </source>
</evidence>
<dbReference type="PANTHER" id="PTHR43663:SF2">
    <property type="entry name" value="CHROMATE TRANSPORT PROTEIN-RELATED"/>
    <property type="match status" value="1"/>
</dbReference>
<keyword evidence="4 7" id="KW-0812">Transmembrane</keyword>